<dbReference type="GeneID" id="107066736"/>
<name>A0ABM1IA91_POLDO</name>
<dbReference type="RefSeq" id="XP_015177128.1">
    <property type="nucleotide sequence ID" value="XM_015321642.1"/>
</dbReference>
<evidence type="ECO:0000313" key="3">
    <source>
        <dbReference type="RefSeq" id="XP_015177128.1"/>
    </source>
</evidence>
<accession>A0ABM1IA91</accession>
<reference evidence="3" key="1">
    <citation type="submission" date="2025-08" db="UniProtKB">
        <authorList>
            <consortium name="RefSeq"/>
        </authorList>
    </citation>
    <scope>IDENTIFICATION</scope>
    <source>
        <tissue evidence="3">Whole body</tissue>
    </source>
</reference>
<organism evidence="2 3">
    <name type="scientific">Polistes dominula</name>
    <name type="common">European paper wasp</name>
    <name type="synonym">Vespa dominula</name>
    <dbReference type="NCBI Taxonomy" id="743375"/>
    <lineage>
        <taxon>Eukaryota</taxon>
        <taxon>Metazoa</taxon>
        <taxon>Ecdysozoa</taxon>
        <taxon>Arthropoda</taxon>
        <taxon>Hexapoda</taxon>
        <taxon>Insecta</taxon>
        <taxon>Pterygota</taxon>
        <taxon>Neoptera</taxon>
        <taxon>Endopterygota</taxon>
        <taxon>Hymenoptera</taxon>
        <taxon>Apocrita</taxon>
        <taxon>Aculeata</taxon>
        <taxon>Vespoidea</taxon>
        <taxon>Vespidae</taxon>
        <taxon>Polistinae</taxon>
        <taxon>Polistini</taxon>
        <taxon>Polistes</taxon>
    </lineage>
</organism>
<sequence>MDELADIREKKRKATLEQRRSFFVRMVSDPAIQPGFTKTPNRTGAKLDTQATIGGIGTNSQTGTRSWISWPLAYLKHARDGTDTSELSLRFRHLDTMVRLKASGAGSRRGSSNGCSPEPSPTASPSRGRSPNGRT</sequence>
<gene>
    <name evidence="3" type="primary">LOC107066736</name>
</gene>
<evidence type="ECO:0000256" key="1">
    <source>
        <dbReference type="SAM" id="MobiDB-lite"/>
    </source>
</evidence>
<keyword evidence="2" id="KW-1185">Reference proteome</keyword>
<dbReference type="Proteomes" id="UP000694924">
    <property type="component" value="Unplaced"/>
</dbReference>
<protein>
    <submittedName>
        <fullName evidence="3">Uncharacterized protein LOC107066736</fullName>
    </submittedName>
</protein>
<feature type="region of interest" description="Disordered" evidence="1">
    <location>
        <begin position="102"/>
        <end position="135"/>
    </location>
</feature>
<evidence type="ECO:0000313" key="2">
    <source>
        <dbReference type="Proteomes" id="UP000694924"/>
    </source>
</evidence>
<feature type="compositionally biased region" description="Low complexity" evidence="1">
    <location>
        <begin position="102"/>
        <end position="114"/>
    </location>
</feature>
<proteinExistence type="predicted"/>
<feature type="compositionally biased region" description="Polar residues" evidence="1">
    <location>
        <begin position="121"/>
        <end position="135"/>
    </location>
</feature>